<dbReference type="SMART" id="SM00342">
    <property type="entry name" value="HTH_ARAC"/>
    <property type="match status" value="1"/>
</dbReference>
<accession>A0ABP3ELA6</accession>
<evidence type="ECO:0000256" key="3">
    <source>
        <dbReference type="ARBA" id="ARBA00023163"/>
    </source>
</evidence>
<name>A0ABP3ELA6_9GAMM</name>
<dbReference type="RefSeq" id="WP_343883836.1">
    <property type="nucleotide sequence ID" value="NZ_BAAAFO010000005.1"/>
</dbReference>
<proteinExistence type="predicted"/>
<dbReference type="Gene3D" id="3.40.50.2300">
    <property type="match status" value="2"/>
</dbReference>
<dbReference type="Pfam" id="PF22177">
    <property type="entry name" value="PBP1_XylR"/>
    <property type="match status" value="1"/>
</dbReference>
<reference evidence="6" key="1">
    <citation type="journal article" date="2019" name="Int. J. Syst. Evol. Microbiol.">
        <title>The Global Catalogue of Microorganisms (GCM) 10K type strain sequencing project: providing services to taxonomists for standard genome sequencing and annotation.</title>
        <authorList>
            <consortium name="The Broad Institute Genomics Platform"/>
            <consortium name="The Broad Institute Genome Sequencing Center for Infectious Disease"/>
            <person name="Wu L."/>
            <person name="Ma J."/>
        </authorList>
    </citation>
    <scope>NUCLEOTIDE SEQUENCE [LARGE SCALE GENOMIC DNA]</scope>
    <source>
        <strain evidence="6">JCM 16242</strain>
    </source>
</reference>
<dbReference type="PROSITE" id="PS00041">
    <property type="entry name" value="HTH_ARAC_FAMILY_1"/>
    <property type="match status" value="1"/>
</dbReference>
<keyword evidence="3" id="KW-0804">Transcription</keyword>
<dbReference type="Pfam" id="PF12833">
    <property type="entry name" value="HTH_18"/>
    <property type="match status" value="1"/>
</dbReference>
<evidence type="ECO:0000313" key="6">
    <source>
        <dbReference type="Proteomes" id="UP001500657"/>
    </source>
</evidence>
<dbReference type="PROSITE" id="PS01124">
    <property type="entry name" value="HTH_ARAC_FAMILY_2"/>
    <property type="match status" value="1"/>
</dbReference>
<dbReference type="PANTHER" id="PTHR30146:SF24">
    <property type="entry name" value="XYLOSE OPERON REGULATORY PROTEIN"/>
    <property type="match status" value="1"/>
</dbReference>
<evidence type="ECO:0000259" key="4">
    <source>
        <dbReference type="PROSITE" id="PS01124"/>
    </source>
</evidence>
<evidence type="ECO:0000313" key="5">
    <source>
        <dbReference type="EMBL" id="GAA0263848.1"/>
    </source>
</evidence>
<evidence type="ECO:0000256" key="2">
    <source>
        <dbReference type="ARBA" id="ARBA00023125"/>
    </source>
</evidence>
<keyword evidence="1" id="KW-0805">Transcription regulation</keyword>
<dbReference type="InterPro" id="IPR018060">
    <property type="entry name" value="HTH_AraC"/>
</dbReference>
<dbReference type="InterPro" id="IPR028082">
    <property type="entry name" value="Peripla_BP_I"/>
</dbReference>
<dbReference type="InterPro" id="IPR009057">
    <property type="entry name" value="Homeodomain-like_sf"/>
</dbReference>
<dbReference type="SUPFAM" id="SSF53822">
    <property type="entry name" value="Periplasmic binding protein-like I"/>
    <property type="match status" value="1"/>
</dbReference>
<comment type="caution">
    <text evidence="5">The sequence shown here is derived from an EMBL/GenBank/DDBJ whole genome shotgun (WGS) entry which is preliminary data.</text>
</comment>
<gene>
    <name evidence="5" type="ORF">GCM10009126_31940</name>
</gene>
<dbReference type="CDD" id="cd01543">
    <property type="entry name" value="PBP1_XylR"/>
    <property type="match status" value="1"/>
</dbReference>
<dbReference type="PANTHER" id="PTHR30146">
    <property type="entry name" value="LACI-RELATED TRANSCRIPTIONAL REPRESSOR"/>
    <property type="match status" value="1"/>
</dbReference>
<dbReference type="Pfam" id="PF13377">
    <property type="entry name" value="Peripla_BP_3"/>
    <property type="match status" value="1"/>
</dbReference>
<dbReference type="InterPro" id="IPR054031">
    <property type="entry name" value="XylR_PBP1"/>
</dbReference>
<sequence>MSHPHGVHRIALLFNANKAFDRQVIAGIGNYLASTRVSWDLFMQEDFHCRVSDLIEWCGDGIITAVDDPVYAALHQVDVPVVAVGGSYSDASRYPKGVPYIATDNAALVRLAYDHLIEQGLQNFAFYSLPLAPDIPGWAEERERLFDTMLRRDGIEGFVYHGHATTAAGWSDATEALMNWLQSLPKPIGVLAVTDARARQLLQACMMADIPVPDEVAIVGIDNDPLTRMLSRIPLTSVQQGTEEMGRTAAHVLHRMLHGADCSDTRVLVPPESLHVAASSMYQSVCSPYVMRARHYIRQYGCLGIRTDQVADYVGVSRSLLEEHFRRTLKRSVHQEILRHKLEVAQDLLRQGEASMADIAVRCGFTSVQYLYTVFRRELGCTPRAFQEQQLADART</sequence>
<feature type="domain" description="HTH araC/xylS-type" evidence="4">
    <location>
        <begin position="291"/>
        <end position="389"/>
    </location>
</feature>
<keyword evidence="6" id="KW-1185">Reference proteome</keyword>
<dbReference type="InterPro" id="IPR046335">
    <property type="entry name" value="LacI/GalR-like_sensor"/>
</dbReference>
<dbReference type="Gene3D" id="1.10.10.60">
    <property type="entry name" value="Homeodomain-like"/>
    <property type="match status" value="1"/>
</dbReference>
<dbReference type="Proteomes" id="UP001500657">
    <property type="component" value="Unassembled WGS sequence"/>
</dbReference>
<dbReference type="EMBL" id="BAAAFO010000005">
    <property type="protein sequence ID" value="GAA0263848.1"/>
    <property type="molecule type" value="Genomic_DNA"/>
</dbReference>
<organism evidence="5 6">
    <name type="scientific">Rhodanobacter caeni</name>
    <dbReference type="NCBI Taxonomy" id="657654"/>
    <lineage>
        <taxon>Bacteria</taxon>
        <taxon>Pseudomonadati</taxon>
        <taxon>Pseudomonadota</taxon>
        <taxon>Gammaproteobacteria</taxon>
        <taxon>Lysobacterales</taxon>
        <taxon>Rhodanobacteraceae</taxon>
        <taxon>Rhodanobacter</taxon>
    </lineage>
</organism>
<keyword evidence="2" id="KW-0238">DNA-binding</keyword>
<dbReference type="InterPro" id="IPR018062">
    <property type="entry name" value="HTH_AraC-typ_CS"/>
</dbReference>
<dbReference type="SUPFAM" id="SSF46689">
    <property type="entry name" value="Homeodomain-like"/>
    <property type="match status" value="1"/>
</dbReference>
<protein>
    <submittedName>
        <fullName evidence="5">XylR family transcriptional regulator</fullName>
    </submittedName>
</protein>
<evidence type="ECO:0000256" key="1">
    <source>
        <dbReference type="ARBA" id="ARBA00023015"/>
    </source>
</evidence>